<dbReference type="SMART" id="SM00192">
    <property type="entry name" value="LDLa"/>
    <property type="match status" value="4"/>
</dbReference>
<keyword evidence="5" id="KW-0677">Repeat</keyword>
<name>A0A8S3ZQ70_9EUPU</name>
<keyword evidence="8 13" id="KW-0472">Membrane</keyword>
<evidence type="ECO:0000256" key="3">
    <source>
        <dbReference type="ARBA" id="ARBA00022614"/>
    </source>
</evidence>
<dbReference type="InterPro" id="IPR000276">
    <property type="entry name" value="GPCR_Rhodpsn"/>
</dbReference>
<dbReference type="Gene3D" id="1.20.1070.10">
    <property type="entry name" value="Rhodopsin 7-helix transmembrane proteins"/>
    <property type="match status" value="1"/>
</dbReference>
<keyword evidence="9 12" id="KW-1015">Disulfide bond</keyword>
<feature type="transmembrane region" description="Helical" evidence="13">
    <location>
        <begin position="534"/>
        <end position="558"/>
    </location>
</feature>
<evidence type="ECO:0000256" key="2">
    <source>
        <dbReference type="ARBA" id="ARBA00022475"/>
    </source>
</evidence>
<dbReference type="AlphaFoldDB" id="A0A8S3ZQ70"/>
<organism evidence="15 16">
    <name type="scientific">Candidula unifasciata</name>
    <dbReference type="NCBI Taxonomy" id="100452"/>
    <lineage>
        <taxon>Eukaryota</taxon>
        <taxon>Metazoa</taxon>
        <taxon>Spiralia</taxon>
        <taxon>Lophotrochozoa</taxon>
        <taxon>Mollusca</taxon>
        <taxon>Gastropoda</taxon>
        <taxon>Heterobranchia</taxon>
        <taxon>Euthyneura</taxon>
        <taxon>Panpulmonata</taxon>
        <taxon>Eupulmonata</taxon>
        <taxon>Stylommatophora</taxon>
        <taxon>Helicina</taxon>
        <taxon>Helicoidea</taxon>
        <taxon>Geomitridae</taxon>
        <taxon>Candidula</taxon>
    </lineage>
</organism>
<feature type="transmembrane region" description="Helical" evidence="13">
    <location>
        <begin position="578"/>
        <end position="597"/>
    </location>
</feature>
<evidence type="ECO:0000256" key="6">
    <source>
        <dbReference type="ARBA" id="ARBA00022989"/>
    </source>
</evidence>
<evidence type="ECO:0000256" key="1">
    <source>
        <dbReference type="ARBA" id="ARBA00004651"/>
    </source>
</evidence>
<keyword evidence="7" id="KW-0297">G-protein coupled receptor</keyword>
<dbReference type="EMBL" id="CAJHNH020004779">
    <property type="protein sequence ID" value="CAG5131657.1"/>
    <property type="molecule type" value="Genomic_DNA"/>
</dbReference>
<dbReference type="PANTHER" id="PTHR24372:SF77">
    <property type="entry name" value="G-PROTEIN COUPLED RECEPTORS FAMILY 1 PROFILE DOMAIN-CONTAINING PROTEIN"/>
    <property type="match status" value="1"/>
</dbReference>
<evidence type="ECO:0000313" key="16">
    <source>
        <dbReference type="Proteomes" id="UP000678393"/>
    </source>
</evidence>
<evidence type="ECO:0000256" key="11">
    <source>
        <dbReference type="ARBA" id="ARBA00023224"/>
    </source>
</evidence>
<evidence type="ECO:0000256" key="4">
    <source>
        <dbReference type="ARBA" id="ARBA00022692"/>
    </source>
</evidence>
<feature type="transmembrane region" description="Helical" evidence="13">
    <location>
        <begin position="755"/>
        <end position="776"/>
    </location>
</feature>
<keyword evidence="4 13" id="KW-0812">Transmembrane</keyword>
<dbReference type="InterPro" id="IPR032675">
    <property type="entry name" value="LRR_dom_sf"/>
</dbReference>
<dbReference type="Gene3D" id="3.80.10.10">
    <property type="entry name" value="Ribonuclease Inhibitor"/>
    <property type="match status" value="1"/>
</dbReference>
<keyword evidence="2" id="KW-1003">Cell membrane</keyword>
<feature type="disulfide bond" evidence="12">
    <location>
        <begin position="6"/>
        <end position="24"/>
    </location>
</feature>
<feature type="disulfide bond" evidence="12">
    <location>
        <begin position="176"/>
        <end position="194"/>
    </location>
</feature>
<protein>
    <recommendedName>
        <fullName evidence="14">G-protein coupled receptors family 1 profile domain-containing protein</fullName>
    </recommendedName>
</protein>
<dbReference type="CDD" id="cd00112">
    <property type="entry name" value="LDLa"/>
    <property type="match status" value="4"/>
</dbReference>
<dbReference type="GO" id="GO:0008528">
    <property type="term" value="F:G protein-coupled peptide receptor activity"/>
    <property type="evidence" value="ECO:0007669"/>
    <property type="project" value="TreeGrafter"/>
</dbReference>
<dbReference type="Pfam" id="PF00057">
    <property type="entry name" value="Ldl_recept_a"/>
    <property type="match status" value="1"/>
</dbReference>
<reference evidence="15" key="1">
    <citation type="submission" date="2021-04" db="EMBL/GenBank/DDBJ databases">
        <authorList>
            <consortium name="Molecular Ecology Group"/>
        </authorList>
    </citation>
    <scope>NUCLEOTIDE SEQUENCE</scope>
</reference>
<evidence type="ECO:0000256" key="8">
    <source>
        <dbReference type="ARBA" id="ARBA00023136"/>
    </source>
</evidence>
<dbReference type="SUPFAM" id="SSF57424">
    <property type="entry name" value="LDL receptor-like module"/>
    <property type="match status" value="2"/>
</dbReference>
<dbReference type="InterPro" id="IPR002172">
    <property type="entry name" value="LDrepeatLR_classA_rpt"/>
</dbReference>
<evidence type="ECO:0000256" key="10">
    <source>
        <dbReference type="ARBA" id="ARBA00023170"/>
    </source>
</evidence>
<feature type="transmembrane region" description="Helical" evidence="13">
    <location>
        <begin position="667"/>
        <end position="693"/>
    </location>
</feature>
<evidence type="ECO:0000256" key="9">
    <source>
        <dbReference type="ARBA" id="ARBA00023157"/>
    </source>
</evidence>
<evidence type="ECO:0000256" key="7">
    <source>
        <dbReference type="ARBA" id="ARBA00023040"/>
    </source>
</evidence>
<dbReference type="Pfam" id="PF00001">
    <property type="entry name" value="7tm_1"/>
    <property type="match status" value="1"/>
</dbReference>
<dbReference type="GO" id="GO:0007189">
    <property type="term" value="P:adenylate cyclase-activating G protein-coupled receptor signaling pathway"/>
    <property type="evidence" value="ECO:0007669"/>
    <property type="project" value="TreeGrafter"/>
</dbReference>
<dbReference type="InterPro" id="IPR001611">
    <property type="entry name" value="Leu-rich_rpt"/>
</dbReference>
<gene>
    <name evidence="15" type="ORF">CUNI_LOCUS17215</name>
</gene>
<keyword evidence="11" id="KW-0807">Transducer</keyword>
<dbReference type="PRINTS" id="PR00261">
    <property type="entry name" value="LDLRECEPTOR"/>
</dbReference>
<feature type="disulfide bond" evidence="12">
    <location>
        <begin position="18"/>
        <end position="33"/>
    </location>
</feature>
<sequence>MRQFTCNNKQCIPIESKCDLYNDCLDGSDEEDCIICPHSRCQNARCLPKHWFGDGEIDCNSCSHDGSLVDEAKSALDPDIHQCLFICNRTECVHESMLQDDVTQCQGPEGELDVMIGALESTTCYSEADNVSLPYANWGPKCVYIKDRYGEPLGCRNMRHLQNCSDFVCPEGYYKCPKSYCIPVHYLKNAEFDCLDGEDEDDFALVCPKHYRCATINNCLHPDHVCDKQVDCPKGDDETSCNVPCREGFLCLAGTVTVSSYNRSIPLTDLDFVSPHTRYLDLSGINVSAVFPSFPRDRITNVVNLTLSGCSIDSVEAKNYEYNDVRGIWWLDLSYNLITEVPSSSILKSMYALQFLNLSHNEQLARVGNDAFIPYRSVSSFLKVLDLSYTAVRSLRSSLVNLNRLEKLILRNTGITGIPYNMFPRHLTLQVLDLRGLTFNDLYPDMFKNVTILSQLLTDSFKLCCPQIHSKDTDLKVCVSDKDPFSSCSDLMSVMILKILLWVSGVLAVVGNIIVIFYRLSFDKMIFKMAYGHFIMHLSFADLFMGSYLVIIAAADTYYRDSYVWDEYDWRNSDVCKVAGFLSTLSSETSTFFIFLITLDRFFAMRFPFRQLKASMKLIALICTITWALGILIAAIPLLPYFQHWNLYSTNGMCLALPLTNRRHPGWQFSTAVFIFLNFFLFILIAFGQLAIYRSVFSMRINQSKLNNASYRRSQDLAIAKNLFLVVITDFMCWFPIGVMGLFSLSGHEIGHDAYAWSAVLVLPINSAINPLLYTIPSVTRKLRQYKEGVTSHRSKSQ</sequence>
<dbReference type="PROSITE" id="PS51450">
    <property type="entry name" value="LRR"/>
    <property type="match status" value="1"/>
</dbReference>
<feature type="transmembrane region" description="Helical" evidence="13">
    <location>
        <begin position="722"/>
        <end position="743"/>
    </location>
</feature>
<accession>A0A8S3ZQ70</accession>
<comment type="caution">
    <text evidence="12">Lacks conserved residue(s) required for the propagation of feature annotation.</text>
</comment>
<comment type="subcellular location">
    <subcellularLocation>
        <location evidence="1">Cell membrane</location>
        <topology evidence="1">Multi-pass membrane protein</topology>
    </subcellularLocation>
</comment>
<dbReference type="OrthoDB" id="6154043at2759"/>
<feature type="disulfide bond" evidence="12">
    <location>
        <begin position="226"/>
        <end position="241"/>
    </location>
</feature>
<dbReference type="SUPFAM" id="SSF81321">
    <property type="entry name" value="Family A G protein-coupled receptor-like"/>
    <property type="match status" value="1"/>
</dbReference>
<dbReference type="PROSITE" id="PS50068">
    <property type="entry name" value="LDLRA_2"/>
    <property type="match status" value="3"/>
</dbReference>
<evidence type="ECO:0000313" key="15">
    <source>
        <dbReference type="EMBL" id="CAG5131657.1"/>
    </source>
</evidence>
<dbReference type="PROSITE" id="PS00237">
    <property type="entry name" value="G_PROTEIN_RECEP_F1_1"/>
    <property type="match status" value="1"/>
</dbReference>
<proteinExistence type="predicted"/>
<feature type="transmembrane region" description="Helical" evidence="13">
    <location>
        <begin position="618"/>
        <end position="642"/>
    </location>
</feature>
<keyword evidence="6 13" id="KW-1133">Transmembrane helix</keyword>
<feature type="disulfide bond" evidence="12">
    <location>
        <begin position="169"/>
        <end position="181"/>
    </location>
</feature>
<evidence type="ECO:0000256" key="5">
    <source>
        <dbReference type="ARBA" id="ARBA00022737"/>
    </source>
</evidence>
<dbReference type="SUPFAM" id="SSF52058">
    <property type="entry name" value="L domain-like"/>
    <property type="match status" value="1"/>
</dbReference>
<keyword evidence="10" id="KW-0675">Receptor</keyword>
<dbReference type="Gene3D" id="4.10.400.10">
    <property type="entry name" value="Low-density Lipoprotein Receptor"/>
    <property type="match status" value="3"/>
</dbReference>
<evidence type="ECO:0000256" key="13">
    <source>
        <dbReference type="SAM" id="Phobius"/>
    </source>
</evidence>
<dbReference type="GO" id="GO:0009755">
    <property type="term" value="P:hormone-mediated signaling pathway"/>
    <property type="evidence" value="ECO:0007669"/>
    <property type="project" value="TreeGrafter"/>
</dbReference>
<evidence type="ECO:0000256" key="12">
    <source>
        <dbReference type="PROSITE-ProRule" id="PRU00124"/>
    </source>
</evidence>
<keyword evidence="16" id="KW-1185">Reference proteome</keyword>
<dbReference type="Proteomes" id="UP000678393">
    <property type="component" value="Unassembled WGS sequence"/>
</dbReference>
<keyword evidence="3" id="KW-0433">Leucine-rich repeat</keyword>
<evidence type="ECO:0000259" key="14">
    <source>
        <dbReference type="PROSITE" id="PS50262"/>
    </source>
</evidence>
<feature type="transmembrane region" description="Helical" evidence="13">
    <location>
        <begin position="499"/>
        <end position="522"/>
    </location>
</feature>
<dbReference type="GO" id="GO:0005886">
    <property type="term" value="C:plasma membrane"/>
    <property type="evidence" value="ECO:0007669"/>
    <property type="project" value="UniProtKB-SubCell"/>
</dbReference>
<feature type="domain" description="G-protein coupled receptors family 1 profile" evidence="14">
    <location>
        <begin position="511"/>
        <end position="774"/>
    </location>
</feature>
<dbReference type="PROSITE" id="PS50262">
    <property type="entry name" value="G_PROTEIN_RECEP_F1_2"/>
    <property type="match status" value="1"/>
</dbReference>
<dbReference type="InterPro" id="IPR036055">
    <property type="entry name" value="LDL_receptor-like_sf"/>
</dbReference>
<dbReference type="PANTHER" id="PTHR24372">
    <property type="entry name" value="GLYCOPROTEIN HORMONE RECEPTOR"/>
    <property type="match status" value="1"/>
</dbReference>
<feature type="disulfide bond" evidence="12">
    <location>
        <begin position="207"/>
        <end position="219"/>
    </location>
</feature>
<dbReference type="InterPro" id="IPR017452">
    <property type="entry name" value="GPCR_Rhodpsn_7TM"/>
</dbReference>
<comment type="caution">
    <text evidence="15">The sequence shown here is derived from an EMBL/GenBank/DDBJ whole genome shotgun (WGS) entry which is preliminary data.</text>
</comment>